<dbReference type="Proteomes" id="UP000598271">
    <property type="component" value="Unassembled WGS sequence"/>
</dbReference>
<protein>
    <recommendedName>
        <fullName evidence="4">DUF4332 domain-containing protein</fullName>
    </recommendedName>
</protein>
<evidence type="ECO:0008006" key="4">
    <source>
        <dbReference type="Google" id="ProtNLM"/>
    </source>
</evidence>
<dbReference type="RefSeq" id="WP_189565778.1">
    <property type="nucleotide sequence ID" value="NZ_BMXF01000003.1"/>
</dbReference>
<accession>A0A8J3G9S5</accession>
<feature type="transmembrane region" description="Helical" evidence="1">
    <location>
        <begin position="12"/>
        <end position="37"/>
    </location>
</feature>
<evidence type="ECO:0000313" key="3">
    <source>
        <dbReference type="Proteomes" id="UP000598271"/>
    </source>
</evidence>
<dbReference type="Gene3D" id="1.10.150.20">
    <property type="entry name" value="5' to 3' exonuclease, C-terminal subdomain"/>
    <property type="match status" value="1"/>
</dbReference>
<comment type="caution">
    <text evidence="2">The sequence shown here is derived from an EMBL/GenBank/DDBJ whole genome shotgun (WGS) entry which is preliminary data.</text>
</comment>
<proteinExistence type="predicted"/>
<reference evidence="2 3" key="1">
    <citation type="journal article" date="2014" name="Int. J. Syst. Evol. Microbiol.">
        <title>Complete genome sequence of Corynebacterium casei LMG S-19264T (=DSM 44701T), isolated from a smear-ripened cheese.</title>
        <authorList>
            <consortium name="US DOE Joint Genome Institute (JGI-PGF)"/>
            <person name="Walter F."/>
            <person name="Albersmeier A."/>
            <person name="Kalinowski J."/>
            <person name="Ruckert C."/>
        </authorList>
    </citation>
    <scope>NUCLEOTIDE SEQUENCE [LARGE SCALE GENOMIC DNA]</scope>
    <source>
        <strain evidence="2 3">KCTC 12866</strain>
    </source>
</reference>
<sequence length="188" mass="19778">MFLLQLEPLTRPVAISEILILLASAAFIGWLLARLLLSGQISGLRASIAERRTEVNDCQATLAVTTPVGAAAPVVSSYAAPVAPKVTLPTESVSTVATVPPIQSAADNLKLIEGIGPKIEELLNADGIRTFAKLAATDSGHLASLLQAAGARFQIHNPKTWPQQASLARDGKWDELKALQEQLTGGRG</sequence>
<organism evidence="2 3">
    <name type="scientific">Persicitalea jodogahamensis</name>
    <dbReference type="NCBI Taxonomy" id="402147"/>
    <lineage>
        <taxon>Bacteria</taxon>
        <taxon>Pseudomonadati</taxon>
        <taxon>Bacteroidota</taxon>
        <taxon>Cytophagia</taxon>
        <taxon>Cytophagales</taxon>
        <taxon>Spirosomataceae</taxon>
        <taxon>Persicitalea</taxon>
    </lineage>
</organism>
<keyword evidence="1" id="KW-1133">Transmembrane helix</keyword>
<gene>
    <name evidence="2" type="ORF">GCM10007390_34690</name>
</gene>
<dbReference type="EMBL" id="BMXF01000003">
    <property type="protein sequence ID" value="GHB77581.1"/>
    <property type="molecule type" value="Genomic_DNA"/>
</dbReference>
<keyword evidence="1" id="KW-0812">Transmembrane</keyword>
<keyword evidence="1" id="KW-0472">Membrane</keyword>
<evidence type="ECO:0000256" key="1">
    <source>
        <dbReference type="SAM" id="Phobius"/>
    </source>
</evidence>
<keyword evidence="3" id="KW-1185">Reference proteome</keyword>
<name>A0A8J3G9S5_9BACT</name>
<dbReference type="AlphaFoldDB" id="A0A8J3G9S5"/>
<evidence type="ECO:0000313" key="2">
    <source>
        <dbReference type="EMBL" id="GHB77581.1"/>
    </source>
</evidence>